<dbReference type="SUPFAM" id="SSF48452">
    <property type="entry name" value="TPR-like"/>
    <property type="match status" value="1"/>
</dbReference>
<evidence type="ECO:0000259" key="2">
    <source>
        <dbReference type="Pfam" id="PF13525"/>
    </source>
</evidence>
<proteinExistence type="predicted"/>
<dbReference type="Pfam" id="PF13525">
    <property type="entry name" value="YfiO"/>
    <property type="match status" value="1"/>
</dbReference>
<evidence type="ECO:0000313" key="3">
    <source>
        <dbReference type="EMBL" id="SVE30777.1"/>
    </source>
</evidence>
<sequence length="156" mass="18353">SARYRICECAINLSNSYQRDQSQTQDALEQLQMYIEDFPGSDRIKDAEEAIDLLRLKLAQKDYETGRIYLKLEEYESALIYFQSVLSEYYDTPVSDDARIGIIFTHILNNNHRGAQNYLLSQNGRFLLEDRYNEAEMLIHNAETGLKLAQYYQLYR</sequence>
<feature type="non-terminal residue" evidence="3">
    <location>
        <position position="1"/>
    </location>
</feature>
<name>A0A383CEJ2_9ZZZZ</name>
<gene>
    <name evidence="3" type="ORF">METZ01_LOCUS483631</name>
</gene>
<dbReference type="Gene3D" id="1.25.40.10">
    <property type="entry name" value="Tetratricopeptide repeat domain"/>
    <property type="match status" value="1"/>
</dbReference>
<dbReference type="EMBL" id="UINC01208302">
    <property type="protein sequence ID" value="SVE30777.1"/>
    <property type="molecule type" value="Genomic_DNA"/>
</dbReference>
<keyword evidence="1" id="KW-0732">Signal</keyword>
<feature type="domain" description="Outer membrane lipoprotein BamD-like" evidence="2">
    <location>
        <begin position="16"/>
        <end position="98"/>
    </location>
</feature>
<protein>
    <recommendedName>
        <fullName evidence="2">Outer membrane lipoprotein BamD-like domain-containing protein</fullName>
    </recommendedName>
</protein>
<organism evidence="3">
    <name type="scientific">marine metagenome</name>
    <dbReference type="NCBI Taxonomy" id="408172"/>
    <lineage>
        <taxon>unclassified sequences</taxon>
        <taxon>metagenomes</taxon>
        <taxon>ecological metagenomes</taxon>
    </lineage>
</organism>
<dbReference type="InterPro" id="IPR011990">
    <property type="entry name" value="TPR-like_helical_dom_sf"/>
</dbReference>
<reference evidence="3" key="1">
    <citation type="submission" date="2018-05" db="EMBL/GenBank/DDBJ databases">
        <authorList>
            <person name="Lanie J.A."/>
            <person name="Ng W.-L."/>
            <person name="Kazmierczak K.M."/>
            <person name="Andrzejewski T.M."/>
            <person name="Davidsen T.M."/>
            <person name="Wayne K.J."/>
            <person name="Tettelin H."/>
            <person name="Glass J.I."/>
            <person name="Rusch D."/>
            <person name="Podicherti R."/>
            <person name="Tsui H.-C.T."/>
            <person name="Winkler M.E."/>
        </authorList>
    </citation>
    <scope>NUCLEOTIDE SEQUENCE</scope>
</reference>
<evidence type="ECO:0000256" key="1">
    <source>
        <dbReference type="ARBA" id="ARBA00022729"/>
    </source>
</evidence>
<dbReference type="AlphaFoldDB" id="A0A383CEJ2"/>
<dbReference type="InterPro" id="IPR039565">
    <property type="entry name" value="BamD-like"/>
</dbReference>
<accession>A0A383CEJ2</accession>